<dbReference type="InterPro" id="IPR012334">
    <property type="entry name" value="Pectin_lyas_fold"/>
</dbReference>
<evidence type="ECO:0000256" key="11">
    <source>
        <dbReference type="ARBA" id="ARBA00023273"/>
    </source>
</evidence>
<dbReference type="SMART" id="SM01225">
    <property type="entry name" value="G8"/>
    <property type="match status" value="1"/>
</dbReference>
<dbReference type="InterPro" id="IPR037524">
    <property type="entry name" value="PA14/GLEYA"/>
</dbReference>
<dbReference type="InterPro" id="IPR019316">
    <property type="entry name" value="G8_domain"/>
</dbReference>
<evidence type="ECO:0000313" key="16">
    <source>
        <dbReference type="EMBL" id="CAD5115663.1"/>
    </source>
</evidence>
<dbReference type="InterPro" id="IPR052387">
    <property type="entry name" value="Fibrocystin"/>
</dbReference>
<comment type="subcellular location">
    <subcellularLocation>
        <location evidence="2">Cell membrane</location>
    </subcellularLocation>
    <subcellularLocation>
        <location evidence="3">Cell projection</location>
    </subcellularLocation>
    <subcellularLocation>
        <location evidence="1">Membrane</location>
        <topology evidence="1">Single-pass membrane protein</topology>
    </subcellularLocation>
</comment>
<evidence type="ECO:0000256" key="9">
    <source>
        <dbReference type="ARBA" id="ARBA00023136"/>
    </source>
</evidence>
<dbReference type="PROSITE" id="PS51820">
    <property type="entry name" value="PA14"/>
    <property type="match status" value="1"/>
</dbReference>
<evidence type="ECO:0000256" key="7">
    <source>
        <dbReference type="ARBA" id="ARBA00022737"/>
    </source>
</evidence>
<dbReference type="Gene3D" id="2.60.40.10">
    <property type="entry name" value="Immunoglobulins"/>
    <property type="match status" value="13"/>
</dbReference>
<keyword evidence="5 12" id="KW-0812">Transmembrane</keyword>
<keyword evidence="6 13" id="KW-0732">Signal</keyword>
<evidence type="ECO:0000256" key="12">
    <source>
        <dbReference type="SAM" id="Phobius"/>
    </source>
</evidence>
<evidence type="ECO:0000313" key="17">
    <source>
        <dbReference type="Proteomes" id="UP000549394"/>
    </source>
</evidence>
<comment type="caution">
    <text evidence="16">The sequence shown here is derived from an EMBL/GenBank/DDBJ whole genome shotgun (WGS) entry which is preliminary data.</text>
</comment>
<dbReference type="PANTHER" id="PTHR46769">
    <property type="entry name" value="POLYCYSTIC KIDNEY AND HEPATIC DISEASE 1 (AUTOSOMAL RECESSIVE)-LIKE 1"/>
    <property type="match status" value="1"/>
</dbReference>
<dbReference type="Gene3D" id="2.160.20.10">
    <property type="entry name" value="Single-stranded right-handed beta-helix, Pectin lyase-like"/>
    <property type="match status" value="1"/>
</dbReference>
<feature type="transmembrane region" description="Helical" evidence="12">
    <location>
        <begin position="3835"/>
        <end position="3859"/>
    </location>
</feature>
<organism evidence="16 17">
    <name type="scientific">Dimorphilus gyrociliatus</name>
    <dbReference type="NCBI Taxonomy" id="2664684"/>
    <lineage>
        <taxon>Eukaryota</taxon>
        <taxon>Metazoa</taxon>
        <taxon>Spiralia</taxon>
        <taxon>Lophotrochozoa</taxon>
        <taxon>Annelida</taxon>
        <taxon>Polychaeta</taxon>
        <taxon>Polychaeta incertae sedis</taxon>
        <taxon>Dinophilidae</taxon>
        <taxon>Dimorphilus</taxon>
    </lineage>
</organism>
<evidence type="ECO:0000256" key="4">
    <source>
        <dbReference type="ARBA" id="ARBA00022475"/>
    </source>
</evidence>
<evidence type="ECO:0000256" key="13">
    <source>
        <dbReference type="SAM" id="SignalP"/>
    </source>
</evidence>
<dbReference type="EMBL" id="CAJFCJ010000006">
    <property type="protein sequence ID" value="CAD5115663.1"/>
    <property type="molecule type" value="Genomic_DNA"/>
</dbReference>
<dbReference type="SMART" id="SM00429">
    <property type="entry name" value="IPT"/>
    <property type="match status" value="12"/>
</dbReference>
<evidence type="ECO:0000256" key="1">
    <source>
        <dbReference type="ARBA" id="ARBA00004167"/>
    </source>
</evidence>
<accession>A0A7I8VIY9</accession>
<sequence length="3922" mass="429475">MKLTIAVLVFCNFFLASQADEYASDVYVQSVQPKYGGTNGGVKLTIHGKKFAADLFSLEPGSESKKLQVKLISETSIADCDIHQNDCSPEQIVCYTKPMLQGTYHVRVTMNGKKIPLTNYCRNQPKSYACSHHVRDNNTPKIKKIVKQSGPPKSIVEIWGKIFTVRYGSNILSANATNNRLNIILRYYFGSQNCELLKNPSRNEPYKMILDGKDGEKETGTIACKLQGSYVGNLNGSLLIDGDLGKSATDVSLFRVSRKGKIYLFQTYAEIESVSPTQGGTEGGSLVKVKGRFFDETDSKATVTVGGEKAKVLKVEDNEITLLTPAAPASASGYSGNRGINIESWTTTKTFANIDDIRSMTSSDPGYKSEWLDETNWVSEDDQPKSFRSRMYYVAPKNSTYQFAIKSKGVAKLYFSENGEVSSLTKIAEATKHSENFKSEATQISEIKTLIAGNTYLLEWIHSGKGSLLGVFQFKSDLNSAQTGVAVDDVQQIESKTDTLPEIQTLDITNLPKAKNGKNEVQKIKITSTNPDTKFTLTFNEIKTPILPISIDYQQMTEVLNGLPTIRPGKVSVKRKEKGSQIEFEVKFLDNIGERELIKIEIPPEFSGSSGTVTRSQTGTPSYSKFALKYSQSLSGPTTNNPVEIHKSLSELFGIRCHGSMVNPIYQHAVALDYEDGGKYKGTLDSDEEPFCGKTSLKNPGALFQTTKPINLKDNRYLCLAYRGQFHDSIRIRYKYYSFGMKTLSNMTASYLVLKTPNHNNRKWHYECFDMQKQIEIDRKSTEIVRIMLYDVYLWRSITGTKDNFVDALYIGSDNIINRLPNVADVRKVPDLRAKDLKVEKTSNGIYKISFLTWDCVSGLDKLEVYNVQSSDFSVTQDQAISRGVRGAYDVSLEGKTINLNINMEDDEVKDAFEEFDEFGSVSVKRYGGCYDRKWKIRFLTKPGDVPDITIADKSGISGNGADVSIVSLENGAMLYAPVPGDMVSTFHVKPQIAVEINNIPVRCLGDCSFQYKSDLVPTITDIQPKTGSVGTQITLTGTGFDSTTIAKNKFSVGDSDCTVSSATATEIKCTLGAEVSGDLEMSFYVEGKGRAKFDLGTFTYTPVITSFDPTSSNAGGNSKLTINGAGFSKGITITIGSNKCRIINLEINKIVCIVPPSGGSTTAVVKATKDSNDYTAPSDFTYSAVGSVSIAAIDKTEVTVFGGEEIVITGTGFGELDYPKTKVTIGDRPALVESWENDKIIITTPKLAAGEHDVNVHIPSYGVATDSSGNVMKVKAVLEISGLSPKEMSLFGGATLTLTGNGFGTEVNAIKIRAGNVICKPISVTDTEILCEMGWAGKTTYISNKGSIESLGKGYAWEKKTTEVELGDNVIWNWESPSEKLKFTVYETDSIKSLTPKTDGFAYSGPRSEKGSFKLATSTVGEFTYSSGYIDESKSIKLQGKLIVKKEQESLLRDLEVSVNGVKPQIASGSLRKKRSTTCSPVQVPGCTAAKPATAGLQVGFWSCLSSTVTEVSPNEGSLSSEITITGTGFSANKECVEVLIGGQKAIIVSSSSTQIVFKIDPAVPIKTEILHEVQVVVKGNGFATNRVVKDSSRYFKLIPNIDSISPTMGSLIGGTEVTINGGGFVKDNLKVKIGTDNCSPLKHTFSTIVCVTEPSLSEKTVTVDIKLNGKSLSCTDCDYQYKDSSTPAVTSVTPLTISSETEIEIVGNNLGSDADLLEILVGDVKCSDPTYSGPNIKCSLPYANIGKNSLKVFIKGTGRATVPSSISLTGVGGVTGINPAEGSSAGGLLVTVSGNGFTSTDKVFIANKECKITSISPGQIICKTPSGSGTAQVKITYGGKTDESKSFVYKPSVTPQITGVDLTTGLAGDKLTITGTNFGNTADKNKVFVGQPCDIETASSTSIVCTIDESEAGQYDVVVKVERIGDASGSFKFDYQLTVASITSSTGSLEGGQAVTITGNGFSKKSSVNICGECKVTKATSTSVECTTPAVSGSTEKVCDVVVTTNSVTATKSAAFTYSNANTPTITSVSPLQGGSAGGTMVAIKGSGFGNDKSNIHVTNCLVKTVQDKLITCRTVAKSTNDQFPLNVHIKSKGTAKGTFNFAYKDVWSSLNTWGGDLDKVPKAGDFVIIEKGQTMYLDTDTPVLKMLLIKGGKLIFEDSNDMALRAENILILDGGLLQIGTEDEPFKHVGVIELYGHLRALELPVYGAKTLAVRNGTLDLHGQPVKSWTQLDGTVEAGDKIITLTHPVNWKNGDKIVIASTGGHLSQNENEEHQIKSISSNGKTITLEESIKYRHLGITQTFQGGVKLETRAEVGLLSRNVIVRGSNDPQWNQRIEACPDGFDVGEFAVQTCFQGRHGEEIGSDQFGGQIMLHQPSLNDKAILTRISHVELTYMGQAFRLGRYPIHFHLNGDMEGSYVRGCAIHKTFNRAVNIHNTHNVLIEHNIIYNIMGGAFFLEDSIETGNILQYNLALFVRSSSSLLNDDVSAAAFWITHPNNIVQHNHVAGGTHFGFWYRMLEHPQGPSFDLNICPRNAPMGVFSNNTVHSCGWYGLWIFEDYHPTLSGKCKDKEASPAIFKKLTAYNNFRGAEWVHCGAMQFQDFVVANNYMAGVEMYFIIRKTEFPYYSEKGALLKDLTVIGHLNSDERPPCTKRGIVLPFDNGLLIDGVKFINFDGEKNGLKTCSALGTVKIICVCSELCAGFNYKFKRVEWHSCISRADFEWEHQAEFEDIDGTLTGLGAGSRAMSFSHLMPKICIYGTHGVEVKNNVVHRTVGTSIVTNGKGNKIENNLITLNIFPGTYGSRAELGNYEFFASIEIQNGTDTVLKDNVVAGSERVGYRLDGDSCDSSKTSLISNNEAHGVLNGIWLMPEDCRLAESCSKFQGFKISKAWFFGIYVQVPCSVEFDNMILVDNTVGIFPMIIYPSAVHHEFEQKYAKFTNSLVVGTNPQFDCENDLMSANDKSIQAAILGEAWFTKSYGLGRTGISWPLFSSKPNGAPLKPHKFAKKEPAGYGIFRVQNIILAHFKTSCSKAVDKAFSTNPSVPDMAHPIHASDISKFDVQENALFNMHRPNLKYVNGGDCVDMDCDGMKKALLKDLDGSILGDQGAVIPESEFEWNGDARRGLGDYRIPKTMQVTRDGQRKDIDEVRPHKGIIRNDKCTFVTDWTAYKCFGLDYELLLIESLDPDYEERRLSPVAIRSDTGYLDLNNGPRDVGICHGYTCRKRISLFFNLVATSHHYDVHFTSTTPQKLRLHLPNANGNQAVRIAIYWGLQQPVHAYVDNKIILAKNEAQENDRVIYKKTSGLQLPSLDDSAGANFFDVKERTIYVIVRGGKTVELRLKTDSVVLKLGLKSITVEEFYGKNVAEYLRIFLGLDASQVKLMNVVADDTQAVGKRRKRSTSNVEATIEIGNHELDSKTQILTYDNLKGIVDKLKSGLQSGQVSDDLKLDISSIYINQAVPPADDPKWESYITKMSNGNTVSETIQTANKLVLAVTPTVRHEGTKFTTQPAIRIEDALNRPALGLQSSSGGYWKVKAVLKQNAGSDSRAKLIGSTIVNVHSGWANFSDLGISHSGSNYQILFSVYDPTNFKATVQTGGLTVKPRPLTVGHTHPQTVVVGEPLKMKLFLTDAITNEVISDISWRGISWKCHVKSHSIIKNPSILPEHNETFLTHIGYVNRELSFEKPGRHLLKLLMISNHADYIAENYTVINVMPKDYIEPTGPANKTIKLKFDEDFQEYEPKFPFFETALYNDLWTKTKVVKIGKMNFKNGSIIASFHMTGTEDDVKNSLSKIADYVEDGCHLYFESRILKCERYMYVDGSAYEGLDGSEEFNWKLYVLLPVLLSVFALAVLIIAVIVIIKMSKVSKRFHSATKLVPESISPEYSRQTTTVSTKTSSTDRPLSRQDIAARLTPRITDAWTEKA</sequence>
<dbReference type="CDD" id="cd00102">
    <property type="entry name" value="IPT"/>
    <property type="match status" value="5"/>
</dbReference>
<protein>
    <submittedName>
        <fullName evidence="16">DgyrCDS4618</fullName>
    </submittedName>
</protein>
<dbReference type="SUPFAM" id="SSF81296">
    <property type="entry name" value="E set domains"/>
    <property type="match status" value="13"/>
</dbReference>
<dbReference type="PROSITE" id="PS51484">
    <property type="entry name" value="G8"/>
    <property type="match status" value="1"/>
</dbReference>
<dbReference type="Proteomes" id="UP000549394">
    <property type="component" value="Unassembled WGS sequence"/>
</dbReference>
<reference evidence="16 17" key="1">
    <citation type="submission" date="2020-08" db="EMBL/GenBank/DDBJ databases">
        <authorList>
            <person name="Hejnol A."/>
        </authorList>
    </citation>
    <scope>NUCLEOTIDE SEQUENCE [LARGE SCALE GENOMIC DNA]</scope>
</reference>
<keyword evidence="10" id="KW-0325">Glycoprotein</keyword>
<keyword evidence="7" id="KW-0677">Repeat</keyword>
<dbReference type="InterPro" id="IPR006626">
    <property type="entry name" value="PbH1"/>
</dbReference>
<evidence type="ECO:0000256" key="10">
    <source>
        <dbReference type="ARBA" id="ARBA00023180"/>
    </source>
</evidence>
<dbReference type="InterPro" id="IPR013783">
    <property type="entry name" value="Ig-like_fold"/>
</dbReference>
<keyword evidence="11" id="KW-0966">Cell projection</keyword>
<feature type="chain" id="PRO_5029721175" evidence="13">
    <location>
        <begin position="20"/>
        <end position="3922"/>
    </location>
</feature>
<evidence type="ECO:0000259" key="14">
    <source>
        <dbReference type="PROSITE" id="PS51484"/>
    </source>
</evidence>
<dbReference type="SUPFAM" id="SSF51126">
    <property type="entry name" value="Pectin lyase-like"/>
    <property type="match status" value="2"/>
</dbReference>
<dbReference type="InterPro" id="IPR011050">
    <property type="entry name" value="Pectin_lyase_fold/virulence"/>
</dbReference>
<keyword evidence="4" id="KW-1003">Cell membrane</keyword>
<feature type="domain" description="PA14" evidence="15">
    <location>
        <begin position="335"/>
        <end position="490"/>
    </location>
</feature>
<proteinExistence type="predicted"/>
<evidence type="ECO:0000256" key="6">
    <source>
        <dbReference type="ARBA" id="ARBA00022729"/>
    </source>
</evidence>
<dbReference type="InterPro" id="IPR014756">
    <property type="entry name" value="Ig_E-set"/>
</dbReference>
<keyword evidence="9 12" id="KW-0472">Membrane</keyword>
<keyword evidence="8 12" id="KW-1133">Transmembrane helix</keyword>
<gene>
    <name evidence="16" type="ORF">DGYR_LOCUS4379</name>
</gene>
<evidence type="ECO:0000256" key="2">
    <source>
        <dbReference type="ARBA" id="ARBA00004236"/>
    </source>
</evidence>
<dbReference type="GO" id="GO:0042995">
    <property type="term" value="C:cell projection"/>
    <property type="evidence" value="ECO:0007669"/>
    <property type="project" value="UniProtKB-SubCell"/>
</dbReference>
<dbReference type="CDD" id="cd00603">
    <property type="entry name" value="IPT_PCSR"/>
    <property type="match status" value="6"/>
</dbReference>
<name>A0A7I8VIY9_9ANNE</name>
<dbReference type="OrthoDB" id="120976at2759"/>
<dbReference type="PANTHER" id="PTHR46769:SF2">
    <property type="entry name" value="FIBROCYSTIN-L ISOFORM 2 PRECURSOR-RELATED"/>
    <property type="match status" value="1"/>
</dbReference>
<evidence type="ECO:0000256" key="5">
    <source>
        <dbReference type="ARBA" id="ARBA00022692"/>
    </source>
</evidence>
<keyword evidence="17" id="KW-1185">Reference proteome</keyword>
<dbReference type="InterPro" id="IPR055401">
    <property type="entry name" value="CEMIP_beta-hel_dom"/>
</dbReference>
<evidence type="ECO:0000259" key="15">
    <source>
        <dbReference type="PROSITE" id="PS51820"/>
    </source>
</evidence>
<feature type="signal peptide" evidence="13">
    <location>
        <begin position="1"/>
        <end position="19"/>
    </location>
</feature>
<feature type="domain" description="G8" evidence="14">
    <location>
        <begin position="2114"/>
        <end position="2236"/>
    </location>
</feature>
<dbReference type="Pfam" id="PF10162">
    <property type="entry name" value="G8"/>
    <property type="match status" value="1"/>
</dbReference>
<dbReference type="SMART" id="SM00710">
    <property type="entry name" value="PbH1"/>
    <property type="match status" value="8"/>
</dbReference>
<dbReference type="Pfam" id="PF24606">
    <property type="entry name" value="CEMIP_beta-hel"/>
    <property type="match status" value="1"/>
</dbReference>
<evidence type="ECO:0000256" key="3">
    <source>
        <dbReference type="ARBA" id="ARBA00004316"/>
    </source>
</evidence>
<dbReference type="InterPro" id="IPR002909">
    <property type="entry name" value="IPT_dom"/>
</dbReference>
<dbReference type="GO" id="GO:0005886">
    <property type="term" value="C:plasma membrane"/>
    <property type="evidence" value="ECO:0007669"/>
    <property type="project" value="UniProtKB-SubCell"/>
</dbReference>
<dbReference type="Pfam" id="PF01833">
    <property type="entry name" value="TIG"/>
    <property type="match status" value="13"/>
</dbReference>
<evidence type="ECO:0000256" key="8">
    <source>
        <dbReference type="ARBA" id="ARBA00022989"/>
    </source>
</evidence>